<comment type="caution">
    <text evidence="2">The sequence shown here is derived from an EMBL/GenBank/DDBJ whole genome shotgun (WGS) entry which is preliminary data.</text>
</comment>
<dbReference type="Gene3D" id="6.10.340.10">
    <property type="match status" value="1"/>
</dbReference>
<dbReference type="NCBIfam" id="TIGR04400">
    <property type="entry name" value="RK_trnsloc_Pase"/>
    <property type="match status" value="1"/>
</dbReference>
<evidence type="ECO:0000313" key="3">
    <source>
        <dbReference type="EMBL" id="TGL38630.1"/>
    </source>
</evidence>
<sequence>MFSQIQSKHRLAFAAFTASFILFLLYLLLDDFLFGEEIRKELRHFVWLRLLVGFLFSGILGVLTFYLLQFNFRSLRSLTQLLQNWTQDVYEDSGEAEREDELGELARHFRIALYQRKAKEENVSQEALGKKERELSDKIQKFFHKVRLHKIKNLDITVFPRSSEKAENDYANIIPTADGCLGIIAGFPNYGALESALKVRLEGMISLAQETTGLRGEDLLYKIDRAIRSTPISYLNLTLFYLETRNGEAGILQYQKLPAFIHRNGNTNVLPNSKQIFYDFRSNQRDVKKVSLKRGEFLVVLSDRLLELSSGNAETHFFPKLQNWSSNKEYKNSRDLTLDFGRFLEAETGKKGLSKAAILTVGRVWD</sequence>
<dbReference type="EMBL" id="RQER01000001">
    <property type="protein sequence ID" value="TGK05494.1"/>
    <property type="molecule type" value="Genomic_DNA"/>
</dbReference>
<organism evidence="2 5">
    <name type="scientific">Leptospira langatensis</name>
    <dbReference type="NCBI Taxonomy" id="2484983"/>
    <lineage>
        <taxon>Bacteria</taxon>
        <taxon>Pseudomonadati</taxon>
        <taxon>Spirochaetota</taxon>
        <taxon>Spirochaetia</taxon>
        <taxon>Leptospirales</taxon>
        <taxon>Leptospiraceae</taxon>
        <taxon>Leptospira</taxon>
    </lineage>
</organism>
<reference evidence="4 5" key="2">
    <citation type="journal article" date="2019" name="PLoS Negl. Trop. Dis.">
        <title>Revisiting the worldwide diversity of Leptospira species in the environment.</title>
        <authorList>
            <person name="Vincent A.T."/>
            <person name="Schiettekatte O."/>
            <person name="Bourhy P."/>
            <person name="Veyrier F.J."/>
            <person name="Picardeau M."/>
        </authorList>
    </citation>
    <scope>NUCLEOTIDE SEQUENCE [LARGE SCALE GENOMIC DNA]</scope>
    <source>
        <strain evidence="4">201702690</strain>
        <strain evidence="2 5">SSW18</strain>
    </source>
</reference>
<feature type="transmembrane region" description="Helical" evidence="1">
    <location>
        <begin position="46"/>
        <end position="68"/>
    </location>
</feature>
<dbReference type="EMBL" id="RQGC01000013">
    <property type="protein sequence ID" value="TGL38630.1"/>
    <property type="molecule type" value="Genomic_DNA"/>
</dbReference>
<protein>
    <submittedName>
        <fullName evidence="2">Arg-Lys translocation region protein phosphatase</fullName>
    </submittedName>
</protein>
<feature type="transmembrane region" description="Helical" evidence="1">
    <location>
        <begin position="12"/>
        <end position="34"/>
    </location>
</feature>
<evidence type="ECO:0000313" key="4">
    <source>
        <dbReference type="Proteomes" id="UP000297273"/>
    </source>
</evidence>
<reference evidence="3" key="1">
    <citation type="submission" date="2018-10" db="EMBL/GenBank/DDBJ databases">
        <authorList>
            <person name="Vincent A.T."/>
            <person name="Schiettekatte O."/>
            <person name="Bourhy P."/>
            <person name="Veyrier F.J."/>
            <person name="Picardeau M."/>
        </authorList>
    </citation>
    <scope>NUCLEOTIDE SEQUENCE</scope>
    <source>
        <strain evidence="3">201702690</strain>
    </source>
</reference>
<evidence type="ECO:0000313" key="5">
    <source>
        <dbReference type="Proteomes" id="UP000297946"/>
    </source>
</evidence>
<dbReference type="Gene3D" id="3.60.40.10">
    <property type="entry name" value="PPM-type phosphatase domain"/>
    <property type="match status" value="1"/>
</dbReference>
<dbReference type="InterPro" id="IPR030912">
    <property type="entry name" value="RK_trnsloc_Pase"/>
</dbReference>
<dbReference type="Proteomes" id="UP000297946">
    <property type="component" value="Unassembled WGS sequence"/>
</dbReference>
<gene>
    <name evidence="2" type="ORF">EHO57_02100</name>
    <name evidence="3" type="ORF">EHQ53_17860</name>
</gene>
<dbReference type="Proteomes" id="UP000297273">
    <property type="component" value="Unassembled WGS sequence"/>
</dbReference>
<keyword evidence="4" id="KW-1185">Reference proteome</keyword>
<keyword evidence="1" id="KW-0812">Transmembrane</keyword>
<dbReference type="AlphaFoldDB" id="A0A5F1ZRG8"/>
<dbReference type="RefSeq" id="WP_135647118.1">
    <property type="nucleotide sequence ID" value="NZ_RQER01000001.1"/>
</dbReference>
<proteinExistence type="predicted"/>
<keyword evidence="1" id="KW-0472">Membrane</keyword>
<evidence type="ECO:0000256" key="1">
    <source>
        <dbReference type="SAM" id="Phobius"/>
    </source>
</evidence>
<keyword evidence="1" id="KW-1133">Transmembrane helix</keyword>
<name>A0A5F1ZRG8_9LEPT</name>
<dbReference type="OrthoDB" id="317354at2"/>
<evidence type="ECO:0000313" key="2">
    <source>
        <dbReference type="EMBL" id="TGK05494.1"/>
    </source>
</evidence>
<accession>A0A5F1ZRG8</accession>
<dbReference type="InterPro" id="IPR036457">
    <property type="entry name" value="PPM-type-like_dom_sf"/>
</dbReference>